<keyword evidence="4" id="KW-0963">Cytoplasm</keyword>
<dbReference type="Gene3D" id="3.30.930.10">
    <property type="entry name" value="Bira Bifunctional Protein, Domain 2"/>
    <property type="match status" value="1"/>
</dbReference>
<keyword evidence="5" id="KW-0436">Ligase</keyword>
<dbReference type="AlphaFoldDB" id="A0A7S1L4N8"/>
<dbReference type="InterPro" id="IPR006195">
    <property type="entry name" value="aa-tRNA-synth_II"/>
</dbReference>
<keyword evidence="9" id="KW-0030">Aminoacyl-tRNA synthetase</keyword>
<dbReference type="GO" id="GO:0005524">
    <property type="term" value="F:ATP binding"/>
    <property type="evidence" value="ECO:0007669"/>
    <property type="project" value="UniProtKB-KW"/>
</dbReference>
<dbReference type="SUPFAM" id="SSF55681">
    <property type="entry name" value="Class II aaRS and biotin synthetases"/>
    <property type="match status" value="1"/>
</dbReference>
<comment type="catalytic activity">
    <reaction evidence="11">
        <text>tRNA(Asp) + L-aspartate + ATP = L-aspartyl-tRNA(Asp) + AMP + diphosphate</text>
        <dbReference type="Rhea" id="RHEA:19649"/>
        <dbReference type="Rhea" id="RHEA-COMP:9660"/>
        <dbReference type="Rhea" id="RHEA-COMP:9678"/>
        <dbReference type="ChEBI" id="CHEBI:29991"/>
        <dbReference type="ChEBI" id="CHEBI:30616"/>
        <dbReference type="ChEBI" id="CHEBI:33019"/>
        <dbReference type="ChEBI" id="CHEBI:78442"/>
        <dbReference type="ChEBI" id="CHEBI:78516"/>
        <dbReference type="ChEBI" id="CHEBI:456215"/>
        <dbReference type="EC" id="6.1.1.12"/>
    </reaction>
</comment>
<accession>A0A7S1L4N8</accession>
<comment type="subcellular location">
    <subcellularLocation>
        <location evidence="1">Cytoplasm</location>
    </subcellularLocation>
</comment>
<feature type="domain" description="Aminoacyl-transfer RNA synthetases class-II family profile" evidence="13">
    <location>
        <begin position="239"/>
        <end position="569"/>
    </location>
</feature>
<dbReference type="CDD" id="cd04320">
    <property type="entry name" value="AspRS_cyto_N"/>
    <property type="match status" value="1"/>
</dbReference>
<reference evidence="14" key="1">
    <citation type="submission" date="2021-01" db="EMBL/GenBank/DDBJ databases">
        <authorList>
            <person name="Corre E."/>
            <person name="Pelletier E."/>
            <person name="Niang G."/>
            <person name="Scheremetjew M."/>
            <person name="Finn R."/>
            <person name="Kale V."/>
            <person name="Holt S."/>
            <person name="Cochrane G."/>
            <person name="Meng A."/>
            <person name="Brown T."/>
            <person name="Cohen L."/>
        </authorList>
    </citation>
    <scope>NUCLEOTIDE SEQUENCE</scope>
    <source>
        <strain evidence="14">CCAP 1951/1</strain>
    </source>
</reference>
<evidence type="ECO:0000256" key="4">
    <source>
        <dbReference type="ARBA" id="ARBA00022490"/>
    </source>
</evidence>
<evidence type="ECO:0000256" key="10">
    <source>
        <dbReference type="ARBA" id="ARBA00033155"/>
    </source>
</evidence>
<dbReference type="InterPro" id="IPR045864">
    <property type="entry name" value="aa-tRNA-synth_II/BPL/LPL"/>
</dbReference>
<dbReference type="EC" id="6.1.1.12" evidence="3"/>
<dbReference type="SUPFAM" id="SSF50249">
    <property type="entry name" value="Nucleic acid-binding proteins"/>
    <property type="match status" value="1"/>
</dbReference>
<name>A0A7S1L4N8_NEODS</name>
<dbReference type="Gene3D" id="2.40.50.140">
    <property type="entry name" value="Nucleic acid-binding proteins"/>
    <property type="match status" value="1"/>
</dbReference>
<gene>
    <name evidence="14" type="ORF">NDES1114_LOCUS3580</name>
</gene>
<dbReference type="HAMAP" id="MF_02075">
    <property type="entry name" value="Asp_tRNA_synth_type2"/>
    <property type="match status" value="1"/>
</dbReference>
<dbReference type="PANTHER" id="PTHR43450:SF1">
    <property type="entry name" value="ASPARTATE--TRNA LIGASE, CYTOPLASMIC"/>
    <property type="match status" value="1"/>
</dbReference>
<evidence type="ECO:0000259" key="13">
    <source>
        <dbReference type="PROSITE" id="PS50862"/>
    </source>
</evidence>
<keyword evidence="8" id="KW-0648">Protein biosynthesis</keyword>
<dbReference type="NCBIfam" id="TIGR00458">
    <property type="entry name" value="aspS_nondisc"/>
    <property type="match status" value="1"/>
</dbReference>
<keyword evidence="6" id="KW-0547">Nucleotide-binding</keyword>
<proteinExistence type="inferred from homology"/>
<organism evidence="14">
    <name type="scientific">Neobodo designis</name>
    <name type="common">Flagellated protozoan</name>
    <name type="synonym">Bodo designis</name>
    <dbReference type="NCBI Taxonomy" id="312471"/>
    <lineage>
        <taxon>Eukaryota</taxon>
        <taxon>Discoba</taxon>
        <taxon>Euglenozoa</taxon>
        <taxon>Kinetoplastea</taxon>
        <taxon>Metakinetoplastina</taxon>
        <taxon>Neobodonida</taxon>
        <taxon>Neobodo</taxon>
    </lineage>
</organism>
<evidence type="ECO:0000256" key="5">
    <source>
        <dbReference type="ARBA" id="ARBA00022598"/>
    </source>
</evidence>
<evidence type="ECO:0000256" key="6">
    <source>
        <dbReference type="ARBA" id="ARBA00022741"/>
    </source>
</evidence>
<dbReference type="GO" id="GO:0004815">
    <property type="term" value="F:aspartate-tRNA ligase activity"/>
    <property type="evidence" value="ECO:0007669"/>
    <property type="project" value="UniProtKB-EC"/>
</dbReference>
<dbReference type="GO" id="GO:0005829">
    <property type="term" value="C:cytosol"/>
    <property type="evidence" value="ECO:0007669"/>
    <property type="project" value="TreeGrafter"/>
</dbReference>
<dbReference type="GO" id="GO:0003723">
    <property type="term" value="F:RNA binding"/>
    <property type="evidence" value="ECO:0007669"/>
    <property type="project" value="TreeGrafter"/>
</dbReference>
<evidence type="ECO:0000313" key="14">
    <source>
        <dbReference type="EMBL" id="CAD9094296.1"/>
    </source>
</evidence>
<evidence type="ECO:0000256" key="11">
    <source>
        <dbReference type="ARBA" id="ARBA00047904"/>
    </source>
</evidence>
<sequence>MSSEEQKPVAPPEAAGAEAKPEGEPKKKNPKQDAKEARKAARLAEEAEKARQKAELLKQYAATFGNAELIRSTTHKTKVFTTVAALNTDNVGGTVLIRARVHSTRAKGKLAFLVLRETFETVQAVLSVTDATPKEMIDFAGKIAPESIVDVEATVCAPQQPVKSTTKPDIELSINKLHVVSASQPVLPFQFEDASQPDAPAGAEGDAAGDNDARAKVNLETRLNCRWLDMRTRASNALFRVSSRISQYFREFLVEHDFIEIHTPKLIGTASEGGANVFKLPYFGKDAFLAQSPQLYKQMVLQGDLERVFEVAPVFRAENANTPRHMTEFVSMDMEMRINEHYYEVLDMAEELFAFMFDKLAANTKLLDAVQEQHPFTPVVYKIPDAIIEDLGIGIIDEGVETKDVYGARIRNRKLSVLRIPFPGGIALYNAQPGVEKISDVEDIGTEAEKTLGRLVKERYGVDYYIMARSPAAARPFYTMPDPKDARFSNSYDMFIRGQEIVSGAQRIHDAELLSQRATECGVAPESLKDYIDSFRLGGWPHGGFAIGLERMVFLYLGLSNVRYASIFPRDPKRCTP</sequence>
<dbReference type="CDD" id="cd00776">
    <property type="entry name" value="AsxRS_core"/>
    <property type="match status" value="1"/>
</dbReference>
<dbReference type="PROSITE" id="PS50862">
    <property type="entry name" value="AA_TRNA_LIGASE_II"/>
    <property type="match status" value="1"/>
</dbReference>
<dbReference type="InterPro" id="IPR002312">
    <property type="entry name" value="Asp/Asn-tRNA-synth_IIb"/>
</dbReference>
<dbReference type="GO" id="GO:0006422">
    <property type="term" value="P:aspartyl-tRNA aminoacylation"/>
    <property type="evidence" value="ECO:0007669"/>
    <property type="project" value="InterPro"/>
</dbReference>
<evidence type="ECO:0000256" key="2">
    <source>
        <dbReference type="ARBA" id="ARBA00005312"/>
    </source>
</evidence>
<evidence type="ECO:0000256" key="9">
    <source>
        <dbReference type="ARBA" id="ARBA00023146"/>
    </source>
</evidence>
<evidence type="ECO:0000256" key="12">
    <source>
        <dbReference type="SAM" id="MobiDB-lite"/>
    </source>
</evidence>
<dbReference type="PRINTS" id="PR01042">
    <property type="entry name" value="TRNASYNTHASP"/>
</dbReference>
<dbReference type="InterPro" id="IPR004364">
    <property type="entry name" value="Aa-tRNA-synt_II"/>
</dbReference>
<comment type="similarity">
    <text evidence="2">Belongs to the class-II aminoacyl-tRNA synthetase family. Type 2 subfamily.</text>
</comment>
<keyword evidence="7" id="KW-0067">ATP-binding</keyword>
<feature type="compositionally biased region" description="Basic and acidic residues" evidence="12">
    <location>
        <begin position="19"/>
        <end position="47"/>
    </location>
</feature>
<evidence type="ECO:0000256" key="3">
    <source>
        <dbReference type="ARBA" id="ARBA00012841"/>
    </source>
</evidence>
<dbReference type="Pfam" id="PF01336">
    <property type="entry name" value="tRNA_anti-codon"/>
    <property type="match status" value="1"/>
</dbReference>
<dbReference type="EMBL" id="HBGF01005256">
    <property type="protein sequence ID" value="CAD9094296.1"/>
    <property type="molecule type" value="Transcribed_RNA"/>
</dbReference>
<protein>
    <recommendedName>
        <fullName evidence="3">aspartate--tRNA ligase</fullName>
        <ecNumber evidence="3">6.1.1.12</ecNumber>
    </recommendedName>
    <alternativeName>
        <fullName evidence="10">Aspartyl-tRNA synthetase</fullName>
    </alternativeName>
</protein>
<dbReference type="InterPro" id="IPR004523">
    <property type="entry name" value="Asp-tRNA_synthase_2"/>
</dbReference>
<dbReference type="PANTHER" id="PTHR43450">
    <property type="entry name" value="ASPARTYL-TRNA SYNTHETASE"/>
    <property type="match status" value="1"/>
</dbReference>
<dbReference type="Pfam" id="PF00152">
    <property type="entry name" value="tRNA-synt_2"/>
    <property type="match status" value="1"/>
</dbReference>
<dbReference type="InterPro" id="IPR012340">
    <property type="entry name" value="NA-bd_OB-fold"/>
</dbReference>
<evidence type="ECO:0000256" key="1">
    <source>
        <dbReference type="ARBA" id="ARBA00004496"/>
    </source>
</evidence>
<evidence type="ECO:0000256" key="8">
    <source>
        <dbReference type="ARBA" id="ARBA00022917"/>
    </source>
</evidence>
<evidence type="ECO:0000256" key="7">
    <source>
        <dbReference type="ARBA" id="ARBA00022840"/>
    </source>
</evidence>
<dbReference type="InterPro" id="IPR004365">
    <property type="entry name" value="NA-bd_OB_tRNA"/>
</dbReference>
<feature type="region of interest" description="Disordered" evidence="12">
    <location>
        <begin position="1"/>
        <end position="47"/>
    </location>
</feature>
<dbReference type="GO" id="GO:0017101">
    <property type="term" value="C:aminoacyl-tRNA synthetase multienzyme complex"/>
    <property type="evidence" value="ECO:0007669"/>
    <property type="project" value="TreeGrafter"/>
</dbReference>